<dbReference type="STRING" id="1297617.IB211_00712"/>
<organism evidence="2 3">
    <name type="scientific">Intestinimonas butyriciproducens</name>
    <dbReference type="NCBI Taxonomy" id="1297617"/>
    <lineage>
        <taxon>Bacteria</taxon>
        <taxon>Bacillati</taxon>
        <taxon>Bacillota</taxon>
        <taxon>Clostridia</taxon>
        <taxon>Eubacteriales</taxon>
        <taxon>Intestinimonas</taxon>
    </lineage>
</organism>
<gene>
    <name evidence="2" type="ORF">IB211_00712</name>
</gene>
<sequence length="861" mass="97499">MLEWHDFVEQLLSEESSFDGISLSFDGTAHSVGVPPIIKASVLILDKMITHQGKFNILVFPERIQSIFIFTLIKLLHNIAEGKIERAYDPEAFKPGEKLKLGNAVVEFVGIEDEKNERRMKIKVADLTISAPIEYFPLFQLTNTQRRLSPYEKYVVEKKKIEGLVSHLTADEKFLKMLADYRTHMDSSIVSMTSVINAKELLSTCKLCGRDIKSILLVGQADYEGNVKNVGAGQLGGVPAVVLASDLYAIAALADQGHPIQSIIIDGSNANILLSQMDALDNLMRLGVPITCVTDIVNSFDLQPFLDRQFNVWRWDETSITDHLYDVNPLSSDRKIKHCAKREVEYLVSDGNEISIAIRKLYFHRGETQTLSVQMLKLFDKLFSLAFVALHETVPFNDDQLIRPKLILDECSSILAGEKNYLASKTYDDYSTIISCLKKVFIKGYPLPKHDALATRLRSEKYKSICIIVPERSDKKHVQEYWQMWCRRQRLITQVYVLYPAEYYPALTTQFSATVVVGWLKRAIMRKILYGFNTQTYTILLYDYEKRWKNYDTKKWNSALDSLQNRKTIERSFATDKLHVSTSRFVPPEPVPADTPKADEFAEIEVVLRENKYRQYVANGGQKAANETAEAIPVNYVGGYLAFYRTGHKVISATNIIMNDADKIDAVLPEQLKMGDFVVVRETAKDLIREMADVILARSGKAGLREMAGKWKEALKIETLFYSDDEIYQHLQGAGCTKGYQAVRGWIHDDDVIAPQSRQDLEHIASATGSGVLKELLDQIYDAAQTVRSAHIQAGKVLSMHLKSRIVEALKECEDIDPFNIWEPIEMQVEGIGTVRILKIIDIGAPVTVDIADTNRLIDEE</sequence>
<dbReference type="InterPro" id="IPR056666">
    <property type="entry name" value="DrmE_C"/>
</dbReference>
<reference evidence="3" key="2">
    <citation type="submission" date="2015-04" db="EMBL/GenBank/DDBJ databases">
        <title>A butyrogenic pathway from the amino acid lysine in a human gut commensal.</title>
        <authorList>
            <person name="de Vos W.M."/>
            <person name="Bui N.T.P."/>
            <person name="Plugge C.M."/>
            <person name="Ritari J."/>
        </authorList>
    </citation>
    <scope>NUCLEOTIDE SEQUENCE [LARGE SCALE GENOMIC DNA]</scope>
    <source>
        <strain evidence="3">AF211</strain>
    </source>
</reference>
<dbReference type="AlphaFoldDB" id="A0A0S2W176"/>
<keyword evidence="3" id="KW-1185">Reference proteome</keyword>
<evidence type="ECO:0000313" key="2">
    <source>
        <dbReference type="EMBL" id="ALP93107.1"/>
    </source>
</evidence>
<reference evidence="2 3" key="1">
    <citation type="journal article" date="2015" name="Nat. Commun.">
        <title>Production of butyrate from lysine and the Amadori product fructoselysine by a human gut commensal.</title>
        <authorList>
            <person name="Bui T.P."/>
            <person name="Ritari J."/>
            <person name="Boeren S."/>
            <person name="de Waard P."/>
            <person name="Plugge C.M."/>
            <person name="de Vos W.M."/>
        </authorList>
    </citation>
    <scope>NUCLEOTIDE SEQUENCE [LARGE SCALE GENOMIC DNA]</scope>
    <source>
        <strain evidence="2 3">AF211</strain>
    </source>
</reference>
<dbReference type="Proteomes" id="UP000064844">
    <property type="component" value="Chromosome"/>
</dbReference>
<dbReference type="InterPro" id="IPR049794">
    <property type="entry name" value="DrmE"/>
</dbReference>
<dbReference type="KEGG" id="ibu:IB211_00712"/>
<name>A0A0S2W176_9FIRM</name>
<feature type="domain" description="DISARM protein DrmE C-terminal" evidence="1">
    <location>
        <begin position="654"/>
        <end position="804"/>
    </location>
</feature>
<evidence type="ECO:0000313" key="3">
    <source>
        <dbReference type="Proteomes" id="UP000064844"/>
    </source>
</evidence>
<protein>
    <recommendedName>
        <fullName evidence="1">DISARM protein DrmE C-terminal domain-containing protein</fullName>
    </recommendedName>
</protein>
<dbReference type="RefSeq" id="WP_058117117.1">
    <property type="nucleotide sequence ID" value="NZ_CP011307.1"/>
</dbReference>
<dbReference type="NCBIfam" id="NF038316">
    <property type="entry name" value="DrmE_fam"/>
    <property type="match status" value="1"/>
</dbReference>
<dbReference type="EMBL" id="CP011307">
    <property type="protein sequence ID" value="ALP93107.1"/>
    <property type="molecule type" value="Genomic_DNA"/>
</dbReference>
<evidence type="ECO:0000259" key="1">
    <source>
        <dbReference type="Pfam" id="PF24957"/>
    </source>
</evidence>
<proteinExistence type="predicted"/>
<accession>A0A0S2W176</accession>
<dbReference type="Pfam" id="PF24957">
    <property type="entry name" value="DrmE_C"/>
    <property type="match status" value="1"/>
</dbReference>